<accession>A0A564Y1T1</accession>
<reference evidence="2 5" key="1">
    <citation type="submission" date="2019-07" db="EMBL/GenBank/DDBJ databases">
        <authorList>
            <person name="Jastrzebski P J."/>
            <person name="Paukszto L."/>
            <person name="Jastrzebski P J."/>
        </authorList>
    </citation>
    <scope>NUCLEOTIDE SEQUENCE [LARGE SCALE GENOMIC DNA]</scope>
    <source>
        <strain evidence="2 5">WMS-il1</strain>
    </source>
</reference>
<keyword evidence="1" id="KW-0812">Transmembrane</keyword>
<dbReference type="EMBL" id="CABIJS010000044">
    <property type="protein sequence ID" value="VUZ40738.1"/>
    <property type="molecule type" value="Genomic_DNA"/>
</dbReference>
<organism evidence="2 5">
    <name type="scientific">Hymenolepis diminuta</name>
    <name type="common">Rat tapeworm</name>
    <dbReference type="NCBI Taxonomy" id="6216"/>
    <lineage>
        <taxon>Eukaryota</taxon>
        <taxon>Metazoa</taxon>
        <taxon>Spiralia</taxon>
        <taxon>Lophotrochozoa</taxon>
        <taxon>Platyhelminthes</taxon>
        <taxon>Cestoda</taxon>
        <taxon>Eucestoda</taxon>
        <taxon>Cyclophyllidea</taxon>
        <taxon>Hymenolepididae</taxon>
        <taxon>Hymenolepis</taxon>
    </lineage>
</organism>
<keyword evidence="5" id="KW-1185">Reference proteome</keyword>
<dbReference type="EMBL" id="CABIJS010000170">
    <property type="protein sequence ID" value="VUZ45394.1"/>
    <property type="molecule type" value="Genomic_DNA"/>
</dbReference>
<keyword evidence="1" id="KW-0472">Membrane</keyword>
<evidence type="ECO:0000313" key="3">
    <source>
        <dbReference type="EMBL" id="VUZ45391.1"/>
    </source>
</evidence>
<sequence>MVILYTITNLLELDNNVRLSVTGSHTSCSSPLFLSTLSYLLSLSLCHSFQTRCGFLEYIFGLINSCCSALQLFLAIT</sequence>
<keyword evidence="1" id="KW-1133">Transmembrane helix</keyword>
<gene>
    <name evidence="2" type="ORF">WMSIL1_LOCUS1888</name>
    <name evidence="3" type="ORF">WMSIL1_LOCUS5402</name>
    <name evidence="4" type="ORF">WMSIL1_LOCUS5405</name>
</gene>
<protein>
    <submittedName>
        <fullName evidence="2">Uncharacterized protein</fullName>
    </submittedName>
</protein>
<evidence type="ECO:0000313" key="4">
    <source>
        <dbReference type="EMBL" id="VUZ45394.1"/>
    </source>
</evidence>
<feature type="transmembrane region" description="Helical" evidence="1">
    <location>
        <begin position="58"/>
        <end position="76"/>
    </location>
</feature>
<evidence type="ECO:0000256" key="1">
    <source>
        <dbReference type="SAM" id="Phobius"/>
    </source>
</evidence>
<proteinExistence type="predicted"/>
<evidence type="ECO:0000313" key="5">
    <source>
        <dbReference type="Proteomes" id="UP000321570"/>
    </source>
</evidence>
<name>A0A564Y1T1_HYMDI</name>
<dbReference type="Proteomes" id="UP000321570">
    <property type="component" value="Unassembled WGS sequence"/>
</dbReference>
<evidence type="ECO:0000313" key="2">
    <source>
        <dbReference type="EMBL" id="VUZ40738.1"/>
    </source>
</evidence>
<dbReference type="EMBL" id="CABIJS010000170">
    <property type="protein sequence ID" value="VUZ45391.1"/>
    <property type="molecule type" value="Genomic_DNA"/>
</dbReference>
<dbReference type="AlphaFoldDB" id="A0A564Y1T1"/>